<sequence length="474" mass="51676">MSRAVSIQSNFTTGEVDPLLRARIDINQYYNALEQARNVIVQPQGGIERRPGLQFIFEVPSAANPQNGMKLVPFEFSTTQSYMLLFVHNRMYIFKDKELVTNINSSGNDYLTTTITSTVLATMDHTQSADTLIVVQEDMAPKKIVRGAAHNTWTISDISFEFIPKFNFTQSETTINQTITPSAVDGNITITAGGNVFASGNLNQYIEANDGMGRARITRFVSATSVEAIVEIPFFNTTAIASGGTFIDGGYEDSWSGSKGYPRTATFHEGRLYFGGVKSRPNTIFASRVARFFDFNPGEALDDDSIELTISTDSTNAITGMFSGRDLQIFTKGGEFFLPQSTLDPITPTNVVVNGATRRGSQEGIKPVGAESGTLFIQRAGKSLREFLFSDVELSYISNNISLLSSHLLKSPSDMALRKATSTTDGDLLLLTNSTDGSLATYSILRGQNVIAPSLSTTDGEFINVGVDVDQIYL</sequence>
<reference evidence="1" key="1">
    <citation type="journal article" date="2010" name="ISME J.">
        <title>Metagenome of the Mediterranean deep chlorophyll maximum studied by direct and fosmid library 454 pyrosequencing.</title>
        <authorList>
            <person name="Ghai R."/>
            <person name="Martin-Cuadrado A.B."/>
            <person name="Molto A.G."/>
            <person name="Heredia I.G."/>
            <person name="Cabrera R."/>
            <person name="Martin J."/>
            <person name="Verdu M."/>
            <person name="Deschamps P."/>
            <person name="Moreira D."/>
            <person name="Lopez-Garcia P."/>
            <person name="Mira A."/>
            <person name="Rodriguez-Valera F."/>
        </authorList>
    </citation>
    <scope>NUCLEOTIDE SEQUENCE</scope>
</reference>
<dbReference type="EMBL" id="GU943142">
    <property type="protein sequence ID" value="ADD96491.1"/>
    <property type="molecule type" value="Genomic_DNA"/>
</dbReference>
<organism evidence="1">
    <name type="scientific">uncultured organism MedDCM-OCT-S11-C1587</name>
    <dbReference type="NCBI Taxonomy" id="743655"/>
    <lineage>
        <taxon>unclassified sequences</taxon>
        <taxon>environmental samples</taxon>
    </lineage>
</organism>
<name>D6PL90_9ZZZZ</name>
<proteinExistence type="predicted"/>
<evidence type="ECO:0000313" key="1">
    <source>
        <dbReference type="EMBL" id="ADD96491.1"/>
    </source>
</evidence>
<protein>
    <submittedName>
        <fullName evidence="1">Uncharacterized protein</fullName>
    </submittedName>
</protein>
<accession>D6PL90</accession>
<dbReference type="AlphaFoldDB" id="D6PL90"/>